<evidence type="ECO:0000256" key="4">
    <source>
        <dbReference type="ARBA" id="ARBA00022801"/>
    </source>
</evidence>
<dbReference type="Gene3D" id="1.10.530.40">
    <property type="match status" value="1"/>
</dbReference>
<protein>
    <recommendedName>
        <fullName evidence="7">Lysozyme</fullName>
        <ecNumber evidence="7">3.2.1.17</ecNumber>
    </recommendedName>
</protein>
<evidence type="ECO:0000256" key="7">
    <source>
        <dbReference type="RuleBase" id="RU003788"/>
    </source>
</evidence>
<keyword evidence="2 7" id="KW-0929">Antimicrobial</keyword>
<dbReference type="PANTHER" id="PTHR38107">
    <property type="match status" value="1"/>
</dbReference>
<dbReference type="InterPro" id="IPR023347">
    <property type="entry name" value="Lysozyme_dom_sf"/>
</dbReference>
<dbReference type="SUPFAM" id="SSF53955">
    <property type="entry name" value="Lysozyme-like"/>
    <property type="match status" value="1"/>
</dbReference>
<dbReference type="RefSeq" id="WP_319806160.1">
    <property type="nucleotide sequence ID" value="NZ_CP107052.1"/>
</dbReference>
<keyword evidence="3 7" id="KW-0081">Bacteriolytic enzyme</keyword>
<keyword evidence="9" id="KW-1185">Reference proteome</keyword>
<proteinExistence type="inferred from homology"/>
<evidence type="ECO:0000313" key="8">
    <source>
        <dbReference type="EMBL" id="UYH50575.1"/>
    </source>
</evidence>
<dbReference type="CDD" id="cd00737">
    <property type="entry name" value="lyz_endolysin_autolysin"/>
    <property type="match status" value="1"/>
</dbReference>
<dbReference type="InterPro" id="IPR033907">
    <property type="entry name" value="Endolysin_autolysin"/>
</dbReference>
<dbReference type="InterPro" id="IPR051018">
    <property type="entry name" value="Bacteriophage_GH24"/>
</dbReference>
<comment type="catalytic activity">
    <reaction evidence="1 7">
        <text>Hydrolysis of (1-&gt;4)-beta-linkages between N-acetylmuramic acid and N-acetyl-D-glucosamine residues in a peptidoglycan and between N-acetyl-D-glucosamine residues in chitodextrins.</text>
        <dbReference type="EC" id="3.2.1.17"/>
    </reaction>
</comment>
<keyword evidence="4 7" id="KW-0378">Hydrolase</keyword>
<comment type="similarity">
    <text evidence="7">Belongs to the glycosyl hydrolase 24 family.</text>
</comment>
<dbReference type="EC" id="3.2.1.17" evidence="7"/>
<accession>A0ABY6GI99</accession>
<evidence type="ECO:0000256" key="3">
    <source>
        <dbReference type="ARBA" id="ARBA00022638"/>
    </source>
</evidence>
<dbReference type="InterPro" id="IPR002196">
    <property type="entry name" value="Glyco_hydro_24"/>
</dbReference>
<dbReference type="HAMAP" id="MF_04110">
    <property type="entry name" value="ENDOLYSIN_T4"/>
    <property type="match status" value="1"/>
</dbReference>
<reference evidence="8" key="1">
    <citation type="submission" date="2022-10" db="EMBL/GenBank/DDBJ databases">
        <title>Candidatus Kirkpatrella diaphorinas gen. nov., sp. nov., an uncultured endosymbiont identified in a population of Diaphorina citri from Hawaii.</title>
        <authorList>
            <person name="Henry E.M."/>
            <person name="Carlson C.R."/>
            <person name="Kuo Y.-W."/>
        </authorList>
    </citation>
    <scope>NUCLEOTIDE SEQUENCE</scope>
    <source>
        <strain evidence="8">CADCRV1</strain>
    </source>
</reference>
<evidence type="ECO:0000256" key="1">
    <source>
        <dbReference type="ARBA" id="ARBA00000632"/>
    </source>
</evidence>
<dbReference type="EMBL" id="CP107052">
    <property type="protein sequence ID" value="UYH50575.1"/>
    <property type="molecule type" value="Genomic_DNA"/>
</dbReference>
<evidence type="ECO:0000313" key="9">
    <source>
        <dbReference type="Proteomes" id="UP001163831"/>
    </source>
</evidence>
<gene>
    <name evidence="8" type="ORF">N5W20_05455</name>
</gene>
<organism evidence="8 9">
    <name type="scientific">Candidatus Kirkpatrickella diaphorinae</name>
    <dbReference type="NCBI Taxonomy" id="2984322"/>
    <lineage>
        <taxon>Bacteria</taxon>
        <taxon>Pseudomonadati</taxon>
        <taxon>Pseudomonadota</taxon>
        <taxon>Alphaproteobacteria</taxon>
        <taxon>Acetobacterales</taxon>
        <taxon>Acetobacteraceae</taxon>
        <taxon>Candidatus Kirkpatrickella</taxon>
    </lineage>
</organism>
<keyword evidence="6 7" id="KW-0326">Glycosidase</keyword>
<dbReference type="PANTHER" id="PTHR38107:SF3">
    <property type="entry name" value="LYSOZYME RRRD-RELATED"/>
    <property type="match status" value="1"/>
</dbReference>
<evidence type="ECO:0000256" key="5">
    <source>
        <dbReference type="ARBA" id="ARBA00023200"/>
    </source>
</evidence>
<evidence type="ECO:0000256" key="6">
    <source>
        <dbReference type="ARBA" id="ARBA00023295"/>
    </source>
</evidence>
<dbReference type="Pfam" id="PF00959">
    <property type="entry name" value="Phage_lysozyme"/>
    <property type="match status" value="1"/>
</dbReference>
<sequence length="149" mass="16648">MSFLAEAAEFVARLEDFRDRPYQDATGTWTIGYGTTFLPNGAPVGPQTSPITETEAKAFMMRDLCAFWDRVSPAVRVPLRQGQRIALLSLTYNIGVTAFRGSTILRLLNEGKQNEAAVAFFDWIMSKGRIVGGLINRRKKECLLFLQSP</sequence>
<dbReference type="Proteomes" id="UP001163831">
    <property type="component" value="Chromosome"/>
</dbReference>
<dbReference type="InterPro" id="IPR023346">
    <property type="entry name" value="Lysozyme-like_dom_sf"/>
</dbReference>
<keyword evidence="5" id="KW-1035">Host cytoplasm</keyword>
<dbReference type="InterPro" id="IPR034690">
    <property type="entry name" value="Endolysin_T4_type"/>
</dbReference>
<name>A0ABY6GI99_9PROT</name>
<evidence type="ECO:0000256" key="2">
    <source>
        <dbReference type="ARBA" id="ARBA00022529"/>
    </source>
</evidence>